<dbReference type="Gene3D" id="3.40.50.1820">
    <property type="entry name" value="alpha/beta hydrolase"/>
    <property type="match status" value="1"/>
</dbReference>
<evidence type="ECO:0000313" key="3">
    <source>
        <dbReference type="Proteomes" id="UP001202328"/>
    </source>
</evidence>
<sequence>MATSSSCFSLVPLIETHVLRKTFTSSGLCSKTLAIDSDTTFHYWSPAEESSSTTLPALILLHGFGPNPLWQWSNQVKYLSKYFAIYVPDLIFFGESTTNSKERSEVFQAVSVAKLLEMLCVVKFSVMGTSYGGFVAYHMARLWPERVEKVVIASSGVNMTWQDNVELLNRGKVEKIDDLLIPSSPDQLRNCLRMCTYKRSPIYVPDFVLNDFLNRLFGENRKEKLELLEGVTLGREDVISISRLPHEVLIVWGEHDQIFPLQRGYELKELIGDNVNMEVMPKTSHTPQAENPKLFNSIVEKFLCGVSSS</sequence>
<dbReference type="EMBL" id="JAJJMB010009331">
    <property type="protein sequence ID" value="KAI3914324.1"/>
    <property type="molecule type" value="Genomic_DNA"/>
</dbReference>
<comment type="caution">
    <text evidence="2">The sequence shown here is derived from an EMBL/GenBank/DDBJ whole genome shotgun (WGS) entry which is preliminary data.</text>
</comment>
<accession>A0AAD4SMD7</accession>
<dbReference type="InterPro" id="IPR052370">
    <property type="entry name" value="Meta-cleavage_hydrolase"/>
</dbReference>
<dbReference type="PRINTS" id="PR00111">
    <property type="entry name" value="ABHYDROLASE"/>
</dbReference>
<dbReference type="InterPro" id="IPR029058">
    <property type="entry name" value="AB_hydrolase_fold"/>
</dbReference>
<evidence type="ECO:0000313" key="2">
    <source>
        <dbReference type="EMBL" id="KAI3914324.1"/>
    </source>
</evidence>
<reference evidence="2" key="1">
    <citation type="submission" date="2022-04" db="EMBL/GenBank/DDBJ databases">
        <title>A functionally conserved STORR gene fusion in Papaver species that diverged 16.8 million years ago.</title>
        <authorList>
            <person name="Catania T."/>
        </authorList>
    </citation>
    <scope>NUCLEOTIDE SEQUENCE</scope>
    <source>
        <strain evidence="2">S-188037</strain>
    </source>
</reference>
<evidence type="ECO:0000259" key="1">
    <source>
        <dbReference type="Pfam" id="PF00561"/>
    </source>
</evidence>
<dbReference type="Proteomes" id="UP001202328">
    <property type="component" value="Unassembled WGS sequence"/>
</dbReference>
<proteinExistence type="predicted"/>
<protein>
    <recommendedName>
        <fullName evidence="1">AB hydrolase-1 domain-containing protein</fullName>
    </recommendedName>
</protein>
<dbReference type="SUPFAM" id="SSF53474">
    <property type="entry name" value="alpha/beta-Hydrolases"/>
    <property type="match status" value="1"/>
</dbReference>
<dbReference type="Pfam" id="PF00561">
    <property type="entry name" value="Abhydrolase_1"/>
    <property type="match status" value="1"/>
</dbReference>
<dbReference type="PANTHER" id="PTHR43139:SF52">
    <property type="entry name" value="SI:DKEY-122A22.2"/>
    <property type="match status" value="1"/>
</dbReference>
<feature type="domain" description="AB hydrolase-1" evidence="1">
    <location>
        <begin position="56"/>
        <end position="165"/>
    </location>
</feature>
<dbReference type="PANTHER" id="PTHR43139">
    <property type="entry name" value="SI:DKEY-122A22.2"/>
    <property type="match status" value="1"/>
</dbReference>
<dbReference type="AlphaFoldDB" id="A0AAD4SMD7"/>
<name>A0AAD4SMD7_9MAGN</name>
<gene>
    <name evidence="2" type="ORF">MKW98_014931</name>
</gene>
<dbReference type="InterPro" id="IPR000073">
    <property type="entry name" value="AB_hydrolase_1"/>
</dbReference>
<organism evidence="2 3">
    <name type="scientific">Papaver atlanticum</name>
    <dbReference type="NCBI Taxonomy" id="357466"/>
    <lineage>
        <taxon>Eukaryota</taxon>
        <taxon>Viridiplantae</taxon>
        <taxon>Streptophyta</taxon>
        <taxon>Embryophyta</taxon>
        <taxon>Tracheophyta</taxon>
        <taxon>Spermatophyta</taxon>
        <taxon>Magnoliopsida</taxon>
        <taxon>Ranunculales</taxon>
        <taxon>Papaveraceae</taxon>
        <taxon>Papaveroideae</taxon>
        <taxon>Papaver</taxon>
    </lineage>
</organism>
<keyword evidence="3" id="KW-1185">Reference proteome</keyword>